<protein>
    <submittedName>
        <fullName evidence="3">Uncharacterized protein</fullName>
    </submittedName>
</protein>
<dbReference type="Proteomes" id="UP001488838">
    <property type="component" value="Unassembled WGS sequence"/>
</dbReference>
<dbReference type="AlphaFoldDB" id="A0AAW0HMN9"/>
<dbReference type="Gene3D" id="3.30.1330.20">
    <property type="entry name" value="Tubulin/FtsZ, C-terminal domain"/>
    <property type="match status" value="1"/>
</dbReference>
<evidence type="ECO:0000256" key="2">
    <source>
        <dbReference type="ARBA" id="ARBA00023134"/>
    </source>
</evidence>
<organism evidence="3 4">
    <name type="scientific">Myodes glareolus</name>
    <name type="common">Bank vole</name>
    <name type="synonym">Clethrionomys glareolus</name>
    <dbReference type="NCBI Taxonomy" id="447135"/>
    <lineage>
        <taxon>Eukaryota</taxon>
        <taxon>Metazoa</taxon>
        <taxon>Chordata</taxon>
        <taxon>Craniata</taxon>
        <taxon>Vertebrata</taxon>
        <taxon>Euteleostomi</taxon>
        <taxon>Mammalia</taxon>
        <taxon>Eutheria</taxon>
        <taxon>Euarchontoglires</taxon>
        <taxon>Glires</taxon>
        <taxon>Rodentia</taxon>
        <taxon>Myomorpha</taxon>
        <taxon>Muroidea</taxon>
        <taxon>Cricetidae</taxon>
        <taxon>Arvicolinae</taxon>
        <taxon>Myodes</taxon>
    </lineage>
</organism>
<dbReference type="InterPro" id="IPR037103">
    <property type="entry name" value="Tubulin/FtsZ-like_C"/>
</dbReference>
<keyword evidence="4" id="KW-1185">Reference proteome</keyword>
<keyword evidence="1" id="KW-0547">Nucleotide-binding</keyword>
<sequence>MTCSPTPAEKARVNTTLSYQTAKNGKYVASHLLLYENRVPMDVAAAVAEVKSKCSIQSVNWGPTRLRAS</sequence>
<dbReference type="SUPFAM" id="SSF55307">
    <property type="entry name" value="Tubulin C-terminal domain-like"/>
    <property type="match status" value="1"/>
</dbReference>
<gene>
    <name evidence="3" type="ORF">U0070_016595</name>
</gene>
<name>A0AAW0HMN9_MYOGA</name>
<dbReference type="EMBL" id="JBBHLL010000445">
    <property type="protein sequence ID" value="KAK7802790.1"/>
    <property type="molecule type" value="Genomic_DNA"/>
</dbReference>
<comment type="caution">
    <text evidence="3">The sequence shown here is derived from an EMBL/GenBank/DDBJ whole genome shotgun (WGS) entry which is preliminary data.</text>
</comment>
<evidence type="ECO:0000313" key="3">
    <source>
        <dbReference type="EMBL" id="KAK7802790.1"/>
    </source>
</evidence>
<accession>A0AAW0HMN9</accession>
<dbReference type="InterPro" id="IPR008280">
    <property type="entry name" value="Tub_FtsZ_C"/>
</dbReference>
<reference evidence="3 4" key="1">
    <citation type="journal article" date="2023" name="bioRxiv">
        <title>Conserved and derived expression patterns and positive selection on dental genes reveal complex evolutionary context of ever-growing rodent molars.</title>
        <authorList>
            <person name="Calamari Z.T."/>
            <person name="Song A."/>
            <person name="Cohen E."/>
            <person name="Akter M."/>
            <person name="Roy R.D."/>
            <person name="Hallikas O."/>
            <person name="Christensen M.M."/>
            <person name="Li P."/>
            <person name="Marangoni P."/>
            <person name="Jernvall J."/>
            <person name="Klein O.D."/>
        </authorList>
    </citation>
    <scope>NUCLEOTIDE SEQUENCE [LARGE SCALE GENOMIC DNA]</scope>
    <source>
        <strain evidence="3">V071</strain>
    </source>
</reference>
<keyword evidence="2" id="KW-0342">GTP-binding</keyword>
<evidence type="ECO:0000313" key="4">
    <source>
        <dbReference type="Proteomes" id="UP001488838"/>
    </source>
</evidence>
<proteinExistence type="predicted"/>
<dbReference type="GO" id="GO:0005525">
    <property type="term" value="F:GTP binding"/>
    <property type="evidence" value="ECO:0007669"/>
    <property type="project" value="UniProtKB-KW"/>
</dbReference>
<evidence type="ECO:0000256" key="1">
    <source>
        <dbReference type="ARBA" id="ARBA00022741"/>
    </source>
</evidence>